<comment type="subcellular location">
    <subcellularLocation>
        <location evidence="1">Cytoplasm</location>
    </subcellularLocation>
</comment>
<organism evidence="8 9">
    <name type="scientific">Durusdinium trenchii</name>
    <dbReference type="NCBI Taxonomy" id="1381693"/>
    <lineage>
        <taxon>Eukaryota</taxon>
        <taxon>Sar</taxon>
        <taxon>Alveolata</taxon>
        <taxon>Dinophyceae</taxon>
        <taxon>Suessiales</taxon>
        <taxon>Symbiodiniaceae</taxon>
        <taxon>Durusdinium</taxon>
    </lineage>
</organism>
<dbReference type="PANTHER" id="PTHR11579:SF0">
    <property type="entry name" value="PROTEIN-L-ISOASPARTATE(D-ASPARTATE) O-METHYLTRANSFERASE"/>
    <property type="match status" value="1"/>
</dbReference>
<dbReference type="EC" id="2.1.1.77" evidence="3"/>
<comment type="similarity">
    <text evidence="2">Belongs to the methyltransferase superfamily. L-isoaspartyl/D-aspartyl protein methyltransferase family.</text>
</comment>
<dbReference type="Pfam" id="PF01135">
    <property type="entry name" value="PCMT"/>
    <property type="match status" value="1"/>
</dbReference>
<evidence type="ECO:0000256" key="7">
    <source>
        <dbReference type="ARBA" id="ARBA00022691"/>
    </source>
</evidence>
<accession>A0ABP0KB84</accession>
<protein>
    <recommendedName>
        <fullName evidence="3">protein-L-isoaspartate(D-aspartate) O-methyltransferase</fullName>
        <ecNumber evidence="3">2.1.1.77</ecNumber>
    </recommendedName>
</protein>
<dbReference type="EMBL" id="CAXAMM010010724">
    <property type="protein sequence ID" value="CAK9024060.1"/>
    <property type="molecule type" value="Genomic_DNA"/>
</dbReference>
<dbReference type="Gene3D" id="3.40.50.150">
    <property type="entry name" value="Vaccinia Virus protein VP39"/>
    <property type="match status" value="1"/>
</dbReference>
<evidence type="ECO:0000313" key="8">
    <source>
        <dbReference type="EMBL" id="CAK9024060.1"/>
    </source>
</evidence>
<evidence type="ECO:0000313" key="9">
    <source>
        <dbReference type="Proteomes" id="UP001642464"/>
    </source>
</evidence>
<dbReference type="GO" id="GO:0004386">
    <property type="term" value="F:helicase activity"/>
    <property type="evidence" value="ECO:0007669"/>
    <property type="project" value="UniProtKB-KW"/>
</dbReference>
<evidence type="ECO:0000256" key="6">
    <source>
        <dbReference type="ARBA" id="ARBA00022679"/>
    </source>
</evidence>
<evidence type="ECO:0000256" key="5">
    <source>
        <dbReference type="ARBA" id="ARBA00022603"/>
    </source>
</evidence>
<evidence type="ECO:0000256" key="2">
    <source>
        <dbReference type="ARBA" id="ARBA00005369"/>
    </source>
</evidence>
<evidence type="ECO:0000256" key="4">
    <source>
        <dbReference type="ARBA" id="ARBA00022490"/>
    </source>
</evidence>
<dbReference type="InterPro" id="IPR000682">
    <property type="entry name" value="PCMT"/>
</dbReference>
<reference evidence="8 9" key="1">
    <citation type="submission" date="2024-02" db="EMBL/GenBank/DDBJ databases">
        <authorList>
            <person name="Chen Y."/>
            <person name="Shah S."/>
            <person name="Dougan E. K."/>
            <person name="Thang M."/>
            <person name="Chan C."/>
        </authorList>
    </citation>
    <scope>NUCLEOTIDE SEQUENCE [LARGE SCALE GENOMIC DNA]</scope>
</reference>
<keyword evidence="5" id="KW-0489">Methyltransferase</keyword>
<keyword evidence="7" id="KW-0949">S-adenosyl-L-methionine</keyword>
<keyword evidence="4" id="KW-0963">Cytoplasm</keyword>
<keyword evidence="9" id="KW-1185">Reference proteome</keyword>
<keyword evidence="8" id="KW-0347">Helicase</keyword>
<name>A0ABP0KB84_9DINO</name>
<proteinExistence type="inferred from homology"/>
<keyword evidence="8" id="KW-0547">Nucleotide-binding</keyword>
<keyword evidence="8" id="KW-0067">ATP-binding</keyword>
<gene>
    <name evidence="8" type="ORF">SCF082_LOCUS16456</name>
</gene>
<dbReference type="CDD" id="cd02440">
    <property type="entry name" value="AdoMet_MTases"/>
    <property type="match status" value="1"/>
</dbReference>
<dbReference type="PANTHER" id="PTHR11579">
    <property type="entry name" value="PROTEIN-L-ISOASPARTATE O-METHYLTRANSFERASE"/>
    <property type="match status" value="1"/>
</dbReference>
<dbReference type="Proteomes" id="UP001642464">
    <property type="component" value="Unassembled WGS sequence"/>
</dbReference>
<dbReference type="SUPFAM" id="SSF53335">
    <property type="entry name" value="S-adenosyl-L-methionine-dependent methyltransferases"/>
    <property type="match status" value="1"/>
</dbReference>
<keyword evidence="6" id="KW-0808">Transferase</keyword>
<comment type="caution">
    <text evidence="8">The sequence shown here is derived from an EMBL/GenBank/DDBJ whole genome shotgun (WGS) entry which is preliminary data.</text>
</comment>
<keyword evidence="8" id="KW-0378">Hydrolase</keyword>
<sequence length="279" mass="30428">MPLGPAFLRAELMPNWARWARRPLGLALLGLCSFSQKPFLSAAAGAGASLPLEELCRLHLRFGGDASVWENNPMPQRASSGGTISALSVQIPALERLQPFLRRPKAQIFDLGFGSGVMAAMCLAASEAGATVVGVDLADKVSVATRNMLLKDGPFTPFNEEQFSFLGGDAFEYLKRWKAEGKTFDVVYAGCSFDPNTEQLKLFLGQMKPDGAAVFNLGNLGMQGMYFVADKGKTCELLMRVNFMMAESPLTPRGKESIPLDPLRLGQWIRENVFADKEL</sequence>
<dbReference type="InterPro" id="IPR029063">
    <property type="entry name" value="SAM-dependent_MTases_sf"/>
</dbReference>
<evidence type="ECO:0000256" key="3">
    <source>
        <dbReference type="ARBA" id="ARBA00011890"/>
    </source>
</evidence>
<evidence type="ECO:0000256" key="1">
    <source>
        <dbReference type="ARBA" id="ARBA00004496"/>
    </source>
</evidence>